<dbReference type="EMBL" id="VUNI01000025">
    <property type="protein sequence ID" value="MST75755.1"/>
    <property type="molecule type" value="Genomic_DNA"/>
</dbReference>
<reference evidence="1 2" key="1">
    <citation type="submission" date="2019-08" db="EMBL/GenBank/DDBJ databases">
        <title>In-depth cultivation of the pig gut microbiome towards novel bacterial diversity and tailored functional studies.</title>
        <authorList>
            <person name="Wylensek D."/>
            <person name="Hitch T.C.A."/>
            <person name="Clavel T."/>
        </authorList>
    </citation>
    <scope>NUCLEOTIDE SEQUENCE [LARGE SCALE GENOMIC DNA]</scope>
    <source>
        <strain evidence="1 2">MUC/MUC-530-WT-4D</strain>
    </source>
</reference>
<gene>
    <name evidence="1" type="ORF">FYJ75_12260</name>
</gene>
<protein>
    <submittedName>
        <fullName evidence="1">Uncharacterized protein</fullName>
    </submittedName>
</protein>
<accession>A0A6L5YTR1</accession>
<dbReference type="AlphaFoldDB" id="A0A6L5YTR1"/>
<sequence>MKLRPQDTFEATLFDKGSVKILDEYIKSKKQYFFIDTCFDIIHMDKIYRINFIISNKIPVDKKIVATNITMTEFKKIYGYEYCDCDLLINYRKRLSTENRCSVPKLSVPVLDFLELFYTHFQQNLEKQKSEDEIILFDNPISINAQSSNNRTGYGNEYYYDILMYEGTKYGETSQFPIIGYTISFFGEIRKNTIIHIDKDGTYSEWYYKRE</sequence>
<name>A0A6L5YTR1_9FIRM</name>
<evidence type="ECO:0000313" key="2">
    <source>
        <dbReference type="Proteomes" id="UP000474024"/>
    </source>
</evidence>
<dbReference type="Proteomes" id="UP000474024">
    <property type="component" value="Unassembled WGS sequence"/>
</dbReference>
<proteinExistence type="predicted"/>
<comment type="caution">
    <text evidence="1">The sequence shown here is derived from an EMBL/GenBank/DDBJ whole genome shotgun (WGS) entry which is preliminary data.</text>
</comment>
<organism evidence="1 2">
    <name type="scientific">Roseburia porci</name>
    <dbReference type="NCBI Taxonomy" id="2605790"/>
    <lineage>
        <taxon>Bacteria</taxon>
        <taxon>Bacillati</taxon>
        <taxon>Bacillota</taxon>
        <taxon>Clostridia</taxon>
        <taxon>Lachnospirales</taxon>
        <taxon>Lachnospiraceae</taxon>
        <taxon>Roseburia</taxon>
    </lineage>
</organism>
<dbReference type="RefSeq" id="WP_154430725.1">
    <property type="nucleotide sequence ID" value="NZ_VUNI01000025.1"/>
</dbReference>
<evidence type="ECO:0000313" key="1">
    <source>
        <dbReference type="EMBL" id="MST75755.1"/>
    </source>
</evidence>
<keyword evidence="2" id="KW-1185">Reference proteome</keyword>